<dbReference type="InterPro" id="IPR039602">
    <property type="entry name" value="Rxt2"/>
</dbReference>
<feature type="region of interest" description="Disordered" evidence="1">
    <location>
        <begin position="413"/>
        <end position="433"/>
    </location>
</feature>
<dbReference type="Pfam" id="PF08595">
    <property type="entry name" value="RXT2_N"/>
    <property type="match status" value="1"/>
</dbReference>
<dbReference type="AlphaFoldDB" id="A0A6H0XQE8"/>
<evidence type="ECO:0000259" key="2">
    <source>
        <dbReference type="Pfam" id="PF08595"/>
    </source>
</evidence>
<feature type="compositionally biased region" description="Low complexity" evidence="1">
    <location>
        <begin position="289"/>
        <end position="304"/>
    </location>
</feature>
<dbReference type="Proteomes" id="UP000503462">
    <property type="component" value="Chromosome 2"/>
</dbReference>
<evidence type="ECO:0000313" key="3">
    <source>
        <dbReference type="EMBL" id="QIW96699.1"/>
    </source>
</evidence>
<evidence type="ECO:0000256" key="1">
    <source>
        <dbReference type="SAM" id="MobiDB-lite"/>
    </source>
</evidence>
<dbReference type="GO" id="GO:0005829">
    <property type="term" value="C:cytosol"/>
    <property type="evidence" value="ECO:0007669"/>
    <property type="project" value="TreeGrafter"/>
</dbReference>
<feature type="compositionally biased region" description="Basic residues" evidence="1">
    <location>
        <begin position="423"/>
        <end position="433"/>
    </location>
</feature>
<sequence>MAAREQQVQIAETIRAMKVAFKRRPDDSDSGDDYQTQTNRGFKLKRSARYVREGRLDNTGRLAYKKTINHAGYTRAIISTNPTLYDSEGEPGSPTSSGDERNFAPIEENPFAATPLETLLKPLTALEDLADHPSLGVAYREKALTQMAAEAAAMLRTERENLWRAKRLLKRFEGDADWVPCANFEGEEDASLLLHDQQNGGEEPIEAARMQEVEQNQMLIEGINGEDMAVSNVKSEDMQEAANGQTTIMENEDDPSDERRASADPNSETASTSASNLHAMTTRARARSPRLSASPSPSPSDSASVPAVHPWFIAPSSSLPDRDLGLPADEAETTRKMLLLYCQKQEQIIRSLDSLYSGLQKGDRLRKSVLAATKAAGHLVLDGKNGLVTEMSDGEDWYDPVEYGRLEKGKDEVEDIEEEGRRGGRRRRVVGRV</sequence>
<keyword evidence="4" id="KW-1185">Reference proteome</keyword>
<reference evidence="3 4" key="1">
    <citation type="journal article" date="2016" name="Sci. Rep.">
        <title>Peltaster fructicola genome reveals evolution from an invasive phytopathogen to an ectophytic parasite.</title>
        <authorList>
            <person name="Xu C."/>
            <person name="Chen H."/>
            <person name="Gleason M.L."/>
            <person name="Xu J.R."/>
            <person name="Liu H."/>
            <person name="Zhang R."/>
            <person name="Sun G."/>
        </authorList>
    </citation>
    <scope>NUCLEOTIDE SEQUENCE [LARGE SCALE GENOMIC DNA]</scope>
    <source>
        <strain evidence="3 4">LNHT1506</strain>
    </source>
</reference>
<feature type="region of interest" description="Disordered" evidence="1">
    <location>
        <begin position="236"/>
        <end position="304"/>
    </location>
</feature>
<organism evidence="3 4">
    <name type="scientific">Peltaster fructicola</name>
    <dbReference type="NCBI Taxonomy" id="286661"/>
    <lineage>
        <taxon>Eukaryota</taxon>
        <taxon>Fungi</taxon>
        <taxon>Dikarya</taxon>
        <taxon>Ascomycota</taxon>
        <taxon>Pezizomycotina</taxon>
        <taxon>Dothideomycetes</taxon>
        <taxon>Dothideomycetes incertae sedis</taxon>
        <taxon>Peltaster</taxon>
    </lineage>
</organism>
<dbReference type="PANTHER" id="PTHR28232:SF1">
    <property type="entry name" value="TRANSCRIPTIONAL REGULATORY PROTEIN RXT2"/>
    <property type="match status" value="1"/>
</dbReference>
<name>A0A6H0XQE8_9PEZI</name>
<feature type="domain" description="Transcriptional regulatory protein RXT2 N-terminal" evidence="2">
    <location>
        <begin position="38"/>
        <end position="175"/>
    </location>
</feature>
<dbReference type="InterPro" id="IPR013904">
    <property type="entry name" value="RXT2_N"/>
</dbReference>
<accession>A0A6H0XQE8</accession>
<dbReference type="GO" id="GO:0033698">
    <property type="term" value="C:Rpd3L complex"/>
    <property type="evidence" value="ECO:0007669"/>
    <property type="project" value="TreeGrafter"/>
</dbReference>
<dbReference type="EMBL" id="CP051140">
    <property type="protein sequence ID" value="QIW96699.1"/>
    <property type="molecule type" value="Genomic_DNA"/>
</dbReference>
<gene>
    <name evidence="3" type="ORF">AMS68_002217</name>
</gene>
<feature type="compositionally biased region" description="Polar residues" evidence="1">
    <location>
        <begin position="264"/>
        <end position="279"/>
    </location>
</feature>
<proteinExistence type="predicted"/>
<protein>
    <recommendedName>
        <fullName evidence="2">Transcriptional regulatory protein RXT2 N-terminal domain-containing protein</fullName>
    </recommendedName>
</protein>
<dbReference type="PANTHER" id="PTHR28232">
    <property type="entry name" value="TRANSCRIPTIONAL REGULATORY PROTEIN RXT2"/>
    <property type="match status" value="1"/>
</dbReference>
<dbReference type="OrthoDB" id="441210at2759"/>
<evidence type="ECO:0000313" key="4">
    <source>
        <dbReference type="Proteomes" id="UP000503462"/>
    </source>
</evidence>